<feature type="compositionally biased region" description="Polar residues" evidence="1">
    <location>
        <begin position="118"/>
        <end position="141"/>
    </location>
</feature>
<evidence type="ECO:0000256" key="1">
    <source>
        <dbReference type="SAM" id="MobiDB-lite"/>
    </source>
</evidence>
<gene>
    <name evidence="3" type="ORF">ACJMK2_016240</name>
</gene>
<reference evidence="3 4" key="1">
    <citation type="submission" date="2024-11" db="EMBL/GenBank/DDBJ databases">
        <title>Chromosome-level genome assembly of the freshwater bivalve Anodonta woodiana.</title>
        <authorList>
            <person name="Chen X."/>
        </authorList>
    </citation>
    <scope>NUCLEOTIDE SEQUENCE [LARGE SCALE GENOMIC DNA]</scope>
    <source>
        <strain evidence="3">MN2024</strain>
        <tissue evidence="3">Gills</tissue>
    </source>
</reference>
<dbReference type="AlphaFoldDB" id="A0ABD3UWM3"/>
<organism evidence="3 4">
    <name type="scientific">Sinanodonta woodiana</name>
    <name type="common">Chinese pond mussel</name>
    <name type="synonym">Anodonta woodiana</name>
    <dbReference type="NCBI Taxonomy" id="1069815"/>
    <lineage>
        <taxon>Eukaryota</taxon>
        <taxon>Metazoa</taxon>
        <taxon>Spiralia</taxon>
        <taxon>Lophotrochozoa</taxon>
        <taxon>Mollusca</taxon>
        <taxon>Bivalvia</taxon>
        <taxon>Autobranchia</taxon>
        <taxon>Heteroconchia</taxon>
        <taxon>Palaeoheterodonta</taxon>
        <taxon>Unionida</taxon>
        <taxon>Unionoidea</taxon>
        <taxon>Unionidae</taxon>
        <taxon>Unioninae</taxon>
        <taxon>Sinanodonta</taxon>
    </lineage>
</organism>
<proteinExistence type="predicted"/>
<keyword evidence="2" id="KW-1133">Transmembrane helix</keyword>
<dbReference type="PANTHER" id="PTHR21780:SF0">
    <property type="entry name" value="TRANSMEMBRANE PROTEIN 209"/>
    <property type="match status" value="1"/>
</dbReference>
<name>A0ABD3UWM3_SINWO</name>
<keyword evidence="4" id="KW-1185">Reference proteome</keyword>
<keyword evidence="2" id="KW-0472">Membrane</keyword>
<dbReference type="PANTHER" id="PTHR21780">
    <property type="entry name" value="TRANSMEMBRANE PROTEIN 209"/>
    <property type="match status" value="1"/>
</dbReference>
<feature type="region of interest" description="Disordered" evidence="1">
    <location>
        <begin position="118"/>
        <end position="152"/>
    </location>
</feature>
<dbReference type="Pfam" id="PF09786">
    <property type="entry name" value="CytochromB561_N"/>
    <property type="match status" value="1"/>
</dbReference>
<evidence type="ECO:0008006" key="5">
    <source>
        <dbReference type="Google" id="ProtNLM"/>
    </source>
</evidence>
<sequence>MSSPIGNTSSPVVDQSWKKRESWKNAHKCFQWGFINIFLAFLIYLEMSFTIFRRYLERWHPLLWYIECILLAIFSLNAAFDFLKYIWAYISTSPVEVNLHQKHLLGVGDKDLGFSVSPVKSQTPSSEKSTIFSNSPGQTPYSPSSSPWGSSGLVTPTNPGSFSGSFSYPSPQGSFSSMSTPGNYDKSYGKNNVSFSPNLSFSSNMTTSPYHSSGHFSSLDSSGLRSRNQSLSLPVSSFRSSPSSSYEVITDQNALTQYLQEQDEKDSKASLGTVDLSLTGGFSSFWSYGSRPSLDYTHMLRKYTYQVASRSPQSSKSRADDSDQASTMGNEVWRELDVTEDDLYLWIERLRKWLCQTIVSRVSEEIITVNAALTRIGCEDTEIGEVSISTLKHLELTKGTLIPTLNSLLPYLDFPSPQEYMVQRIKDLGKDGCISEFSWASGGNYGKHWGEHLPTDAALVMHLFCTYLDSRLPAQPKYPDGKTFTNQYFMKTPDKPNLEKKDNFLIYQSSINPPHFQVIIKNNVFSLPKGRNNMFQAMLLFLYHIQTREHGMLGRVSLGMSGVNILNIFDS</sequence>
<comment type="caution">
    <text evidence="3">The sequence shown here is derived from an EMBL/GenBank/DDBJ whole genome shotgun (WGS) entry which is preliminary data.</text>
</comment>
<evidence type="ECO:0000313" key="4">
    <source>
        <dbReference type="Proteomes" id="UP001634394"/>
    </source>
</evidence>
<evidence type="ECO:0000256" key="2">
    <source>
        <dbReference type="SAM" id="Phobius"/>
    </source>
</evidence>
<protein>
    <recommendedName>
        <fullName evidence="5">Transmembrane protein 209</fullName>
    </recommendedName>
</protein>
<feature type="transmembrane region" description="Helical" evidence="2">
    <location>
        <begin position="30"/>
        <end position="52"/>
    </location>
</feature>
<dbReference type="EMBL" id="JBJQND010000015">
    <property type="protein sequence ID" value="KAL3852622.1"/>
    <property type="molecule type" value="Genomic_DNA"/>
</dbReference>
<dbReference type="Proteomes" id="UP001634394">
    <property type="component" value="Unassembled WGS sequence"/>
</dbReference>
<feature type="compositionally biased region" description="Low complexity" evidence="1">
    <location>
        <begin position="142"/>
        <end position="152"/>
    </location>
</feature>
<feature type="transmembrane region" description="Helical" evidence="2">
    <location>
        <begin position="64"/>
        <end position="87"/>
    </location>
</feature>
<dbReference type="InterPro" id="IPR019176">
    <property type="entry name" value="Cytochrome_B561-rel"/>
</dbReference>
<evidence type="ECO:0000313" key="3">
    <source>
        <dbReference type="EMBL" id="KAL3852622.1"/>
    </source>
</evidence>
<keyword evidence="2" id="KW-0812">Transmembrane</keyword>
<accession>A0ABD3UWM3</accession>